<gene>
    <name evidence="2" type="ORF">Atai01_09510</name>
</gene>
<proteinExistence type="predicted"/>
<organism evidence="2 3">
    <name type="scientific">Amycolatopsis taiwanensis</name>
    <dbReference type="NCBI Taxonomy" id="342230"/>
    <lineage>
        <taxon>Bacteria</taxon>
        <taxon>Bacillati</taxon>
        <taxon>Actinomycetota</taxon>
        <taxon>Actinomycetes</taxon>
        <taxon>Pseudonocardiales</taxon>
        <taxon>Pseudonocardiaceae</taxon>
        <taxon>Amycolatopsis</taxon>
    </lineage>
</organism>
<dbReference type="AlphaFoldDB" id="A0A9W6QYH4"/>
<keyword evidence="3" id="KW-1185">Reference proteome</keyword>
<name>A0A9W6QYH4_9PSEU</name>
<feature type="region of interest" description="Disordered" evidence="1">
    <location>
        <begin position="23"/>
        <end position="70"/>
    </location>
</feature>
<comment type="caution">
    <text evidence="2">The sequence shown here is derived from an EMBL/GenBank/DDBJ whole genome shotgun (WGS) entry which is preliminary data.</text>
</comment>
<feature type="compositionally biased region" description="Basic and acidic residues" evidence="1">
    <location>
        <begin position="23"/>
        <end position="32"/>
    </location>
</feature>
<dbReference type="EMBL" id="BSTI01000002">
    <property type="protein sequence ID" value="GLY64332.1"/>
    <property type="molecule type" value="Genomic_DNA"/>
</dbReference>
<protein>
    <recommendedName>
        <fullName evidence="4">Transposase</fullName>
    </recommendedName>
</protein>
<sequence length="70" mass="7950">MKAVCAQVADREVQVDLRRYPDRDRRRYDGKHVSKPTLPLGTDLREEKQAPLGDISSQPVTPTSAHSYDK</sequence>
<evidence type="ECO:0008006" key="4">
    <source>
        <dbReference type="Google" id="ProtNLM"/>
    </source>
</evidence>
<evidence type="ECO:0000313" key="2">
    <source>
        <dbReference type="EMBL" id="GLY64332.1"/>
    </source>
</evidence>
<dbReference type="Proteomes" id="UP001165136">
    <property type="component" value="Unassembled WGS sequence"/>
</dbReference>
<feature type="compositionally biased region" description="Polar residues" evidence="1">
    <location>
        <begin position="55"/>
        <end position="70"/>
    </location>
</feature>
<reference evidence="2" key="1">
    <citation type="submission" date="2023-03" db="EMBL/GenBank/DDBJ databases">
        <title>Amycolatopsis taiwanensis NBRC 103393.</title>
        <authorList>
            <person name="Ichikawa N."/>
            <person name="Sato H."/>
            <person name="Tonouchi N."/>
        </authorList>
    </citation>
    <scope>NUCLEOTIDE SEQUENCE</scope>
    <source>
        <strain evidence="2">NBRC 103393</strain>
    </source>
</reference>
<evidence type="ECO:0000256" key="1">
    <source>
        <dbReference type="SAM" id="MobiDB-lite"/>
    </source>
</evidence>
<evidence type="ECO:0000313" key="3">
    <source>
        <dbReference type="Proteomes" id="UP001165136"/>
    </source>
</evidence>
<accession>A0A9W6QYH4</accession>